<name>A0A1C3XIL5_9BRAD</name>
<evidence type="ECO:0000313" key="1">
    <source>
        <dbReference type="EMBL" id="SCB52103.1"/>
    </source>
</evidence>
<sequence>MGFDYDYPQKPNQIKHAEFTAKVKAAFPDWCKMAKSRAVNRGIESFEIHIFYVPFGFCDDFRNAMKTSLGLTSELAPEIWTGR</sequence>
<gene>
    <name evidence="1" type="ORF">GA0061099_10272</name>
</gene>
<evidence type="ECO:0000313" key="2">
    <source>
        <dbReference type="Proteomes" id="UP000183174"/>
    </source>
</evidence>
<dbReference type="EMBL" id="FMAE01000027">
    <property type="protein sequence ID" value="SCB52103.1"/>
    <property type="molecule type" value="Genomic_DNA"/>
</dbReference>
<dbReference type="AlphaFoldDB" id="A0A1C3XIL5"/>
<accession>A0A1C3XIL5</accession>
<reference evidence="1 2" key="1">
    <citation type="submission" date="2016-08" db="EMBL/GenBank/DDBJ databases">
        <authorList>
            <person name="Seilhamer J.J."/>
        </authorList>
    </citation>
    <scope>NUCLEOTIDE SEQUENCE [LARGE SCALE GENOMIC DNA]</scope>
    <source>
        <strain evidence="1 2">CCBAU 10071</strain>
    </source>
</reference>
<organism evidence="1 2">
    <name type="scientific">Bradyrhizobium yuanmingense</name>
    <dbReference type="NCBI Taxonomy" id="108015"/>
    <lineage>
        <taxon>Bacteria</taxon>
        <taxon>Pseudomonadati</taxon>
        <taxon>Pseudomonadota</taxon>
        <taxon>Alphaproteobacteria</taxon>
        <taxon>Hyphomicrobiales</taxon>
        <taxon>Nitrobacteraceae</taxon>
        <taxon>Bradyrhizobium</taxon>
    </lineage>
</organism>
<proteinExistence type="predicted"/>
<dbReference type="Proteomes" id="UP000183174">
    <property type="component" value="Unassembled WGS sequence"/>
</dbReference>
<protein>
    <submittedName>
        <fullName evidence="1">Uncharacterized protein</fullName>
    </submittedName>
</protein>